<dbReference type="SMART" id="SM00317">
    <property type="entry name" value="SET"/>
    <property type="match status" value="1"/>
</dbReference>
<sequence>MKSIEIIAKAVSGAFAFTAAARQVPDESFSVVSIPGKGFGLVATQHIPRATTILLDAPRIIASAEFPSHLSRTQGSQLFDRALAQLPHADRELVLGLGKSLGGSDMEDIMKTNAFACQFHDGGEDEAYMCLFPNVARINHACRPNAHARFVPKTLLMEIKALRDISPGEEIEISYGRVDLQQKERKKLYNQGWNFDCTCDMCTASQYDIAGSDQRRARFAQLRTKLENLTPATYDVQQIVAWEKEIMEVSAKEGLDVLLAADYERLAYVYAGHGMPKDAMLWARKAKESLLEWTIVDGGPDNQARRIENLIAELKG</sequence>
<dbReference type="EMBL" id="ML979133">
    <property type="protein sequence ID" value="KAF1919613.1"/>
    <property type="molecule type" value="Genomic_DNA"/>
</dbReference>
<dbReference type="Proteomes" id="UP000800096">
    <property type="component" value="Unassembled WGS sequence"/>
</dbReference>
<dbReference type="InterPro" id="IPR053185">
    <property type="entry name" value="SET_domain_protein"/>
</dbReference>
<dbReference type="Gene3D" id="2.170.270.10">
    <property type="entry name" value="SET domain"/>
    <property type="match status" value="1"/>
</dbReference>
<reference evidence="2" key="1">
    <citation type="journal article" date="2020" name="Stud. Mycol.">
        <title>101 Dothideomycetes genomes: a test case for predicting lifestyles and emergence of pathogens.</title>
        <authorList>
            <person name="Haridas S."/>
            <person name="Albert R."/>
            <person name="Binder M."/>
            <person name="Bloem J."/>
            <person name="Labutti K."/>
            <person name="Salamov A."/>
            <person name="Andreopoulos B."/>
            <person name="Baker S."/>
            <person name="Barry K."/>
            <person name="Bills G."/>
            <person name="Bluhm B."/>
            <person name="Cannon C."/>
            <person name="Castanera R."/>
            <person name="Culley D."/>
            <person name="Daum C."/>
            <person name="Ezra D."/>
            <person name="Gonzalez J."/>
            <person name="Henrissat B."/>
            <person name="Kuo A."/>
            <person name="Liang C."/>
            <person name="Lipzen A."/>
            <person name="Lutzoni F."/>
            <person name="Magnuson J."/>
            <person name="Mondo S."/>
            <person name="Nolan M."/>
            <person name="Ohm R."/>
            <person name="Pangilinan J."/>
            <person name="Park H.-J."/>
            <person name="Ramirez L."/>
            <person name="Alfaro M."/>
            <person name="Sun H."/>
            <person name="Tritt A."/>
            <person name="Yoshinaga Y."/>
            <person name="Zwiers L.-H."/>
            <person name="Turgeon B."/>
            <person name="Goodwin S."/>
            <person name="Spatafora J."/>
            <person name="Crous P."/>
            <person name="Grigoriev I."/>
        </authorList>
    </citation>
    <scope>NUCLEOTIDE SEQUENCE</scope>
    <source>
        <strain evidence="2">HMLAC05119</strain>
    </source>
</reference>
<dbReference type="PROSITE" id="PS50280">
    <property type="entry name" value="SET"/>
    <property type="match status" value="1"/>
</dbReference>
<accession>A0A6A5QVW9</accession>
<protein>
    <recommendedName>
        <fullName evidence="1">SET domain-containing protein</fullName>
    </recommendedName>
</protein>
<keyword evidence="3" id="KW-1185">Reference proteome</keyword>
<organism evidence="2 3">
    <name type="scientific">Ampelomyces quisqualis</name>
    <name type="common">Powdery mildew agent</name>
    <dbReference type="NCBI Taxonomy" id="50730"/>
    <lineage>
        <taxon>Eukaryota</taxon>
        <taxon>Fungi</taxon>
        <taxon>Dikarya</taxon>
        <taxon>Ascomycota</taxon>
        <taxon>Pezizomycotina</taxon>
        <taxon>Dothideomycetes</taxon>
        <taxon>Pleosporomycetidae</taxon>
        <taxon>Pleosporales</taxon>
        <taxon>Pleosporineae</taxon>
        <taxon>Phaeosphaeriaceae</taxon>
        <taxon>Ampelomyces</taxon>
    </lineage>
</organism>
<dbReference type="PANTHER" id="PTHR47332">
    <property type="entry name" value="SET DOMAIN-CONTAINING PROTEIN 5"/>
    <property type="match status" value="1"/>
</dbReference>
<dbReference type="PANTHER" id="PTHR47332:SF6">
    <property type="entry name" value="SET DOMAIN-CONTAINING PROTEIN"/>
    <property type="match status" value="1"/>
</dbReference>
<name>A0A6A5QVW9_AMPQU</name>
<proteinExistence type="predicted"/>
<evidence type="ECO:0000313" key="3">
    <source>
        <dbReference type="Proteomes" id="UP000800096"/>
    </source>
</evidence>
<dbReference type="OrthoDB" id="265717at2759"/>
<evidence type="ECO:0000313" key="2">
    <source>
        <dbReference type="EMBL" id="KAF1919613.1"/>
    </source>
</evidence>
<evidence type="ECO:0000259" key="1">
    <source>
        <dbReference type="PROSITE" id="PS50280"/>
    </source>
</evidence>
<gene>
    <name evidence="2" type="ORF">BDU57DRAFT_554829</name>
</gene>
<feature type="domain" description="SET" evidence="1">
    <location>
        <begin position="27"/>
        <end position="176"/>
    </location>
</feature>
<dbReference type="SUPFAM" id="SSF82199">
    <property type="entry name" value="SET domain"/>
    <property type="match status" value="1"/>
</dbReference>
<dbReference type="AlphaFoldDB" id="A0A6A5QVW9"/>
<dbReference type="InterPro" id="IPR001214">
    <property type="entry name" value="SET_dom"/>
</dbReference>
<dbReference type="Pfam" id="PF00856">
    <property type="entry name" value="SET"/>
    <property type="match status" value="1"/>
</dbReference>
<dbReference type="InterPro" id="IPR046341">
    <property type="entry name" value="SET_dom_sf"/>
</dbReference>
<dbReference type="CDD" id="cd20071">
    <property type="entry name" value="SET_SMYD"/>
    <property type="match status" value="1"/>
</dbReference>